<name>A0A3B1DIB5_9ZZZZ</name>
<protein>
    <recommendedName>
        <fullName evidence="1">DUF2007 domain-containing protein</fullName>
    </recommendedName>
</protein>
<sequence length="73" mass="8129">MNEKWVTLRITYDPLEAEMIKDLLESGGISVVLRSAKVSPYPVNVGGMGEVTILVREEDQEAAEKALTEESYE</sequence>
<organism evidence="2">
    <name type="scientific">hydrothermal vent metagenome</name>
    <dbReference type="NCBI Taxonomy" id="652676"/>
    <lineage>
        <taxon>unclassified sequences</taxon>
        <taxon>metagenomes</taxon>
        <taxon>ecological metagenomes</taxon>
    </lineage>
</organism>
<proteinExistence type="predicted"/>
<accession>A0A3B1DIB5</accession>
<dbReference type="EMBL" id="UOGH01000083">
    <property type="protein sequence ID" value="VAX28357.1"/>
    <property type="molecule type" value="Genomic_DNA"/>
</dbReference>
<gene>
    <name evidence="2" type="ORF">MNBD_NITROSPIRAE02-1410</name>
</gene>
<dbReference type="AlphaFoldDB" id="A0A3B1DIB5"/>
<feature type="domain" description="DUF2007" evidence="1">
    <location>
        <begin position="5"/>
        <end position="69"/>
    </location>
</feature>
<dbReference type="InterPro" id="IPR018551">
    <property type="entry name" value="DUF2007"/>
</dbReference>
<dbReference type="SUPFAM" id="SSF54913">
    <property type="entry name" value="GlnB-like"/>
    <property type="match status" value="1"/>
</dbReference>
<reference evidence="2" key="1">
    <citation type="submission" date="2018-06" db="EMBL/GenBank/DDBJ databases">
        <authorList>
            <person name="Zhirakovskaya E."/>
        </authorList>
    </citation>
    <scope>NUCLEOTIDE SEQUENCE</scope>
</reference>
<dbReference type="Gene3D" id="3.30.70.790">
    <property type="entry name" value="UreE, C-terminal domain"/>
    <property type="match status" value="1"/>
</dbReference>
<dbReference type="Pfam" id="PF09413">
    <property type="entry name" value="DUF2007"/>
    <property type="match status" value="1"/>
</dbReference>
<evidence type="ECO:0000313" key="2">
    <source>
        <dbReference type="EMBL" id="VAX28357.1"/>
    </source>
</evidence>
<dbReference type="InterPro" id="IPR011322">
    <property type="entry name" value="N-reg_PII-like_a/b"/>
</dbReference>
<evidence type="ECO:0000259" key="1">
    <source>
        <dbReference type="Pfam" id="PF09413"/>
    </source>
</evidence>